<feature type="chain" id="PRO_5043802496" evidence="1">
    <location>
        <begin position="22"/>
        <end position="154"/>
    </location>
</feature>
<dbReference type="Proteomes" id="UP000248598">
    <property type="component" value="Chromosome 1"/>
</dbReference>
<dbReference type="GeneID" id="93262059"/>
<name>A0AAX2J3Q6_KINKI</name>
<evidence type="ECO:0000256" key="1">
    <source>
        <dbReference type="SAM" id="SignalP"/>
    </source>
</evidence>
<reference evidence="2 3" key="1">
    <citation type="submission" date="2018-06" db="EMBL/GenBank/DDBJ databases">
        <authorList>
            <consortium name="Pathogen Informatics"/>
            <person name="Doyle S."/>
        </authorList>
    </citation>
    <scope>NUCLEOTIDE SEQUENCE [LARGE SCALE GENOMIC DNA]</scope>
    <source>
        <strain evidence="2 3">NCTC10529</strain>
    </source>
</reference>
<evidence type="ECO:0000313" key="2">
    <source>
        <dbReference type="EMBL" id="SQH24560.1"/>
    </source>
</evidence>
<keyword evidence="1" id="KW-0732">Signal</keyword>
<proteinExistence type="predicted"/>
<sequence>MKWNQTITAILLAGSAALAGAETAPTIAAATTPTNVDGKKEVAYVCTAQIAGKSVQQKMTAMYGFVGTNVEVVQLKINGEITPGMWRDGFVPMNRFVSQDPDVRTVVWTAMPATSENVDKVDGGKFSVAQTEGAQQSIVLDNCKLDRAATAKLN</sequence>
<dbReference type="RefSeq" id="WP_003785143.1">
    <property type="nucleotide sequence ID" value="NZ_CP091518.1"/>
</dbReference>
<dbReference type="EMBL" id="LS483426">
    <property type="protein sequence ID" value="SQH24560.1"/>
    <property type="molecule type" value="Genomic_DNA"/>
</dbReference>
<evidence type="ECO:0000313" key="3">
    <source>
        <dbReference type="Proteomes" id="UP000248598"/>
    </source>
</evidence>
<protein>
    <submittedName>
        <fullName evidence="2">Uncharacterized protein</fullName>
    </submittedName>
</protein>
<feature type="signal peptide" evidence="1">
    <location>
        <begin position="1"/>
        <end position="21"/>
    </location>
</feature>
<accession>A0AAX2J3Q6</accession>
<gene>
    <name evidence="2" type="ORF">NCTC10529_00748</name>
</gene>
<organism evidence="2 3">
    <name type="scientific">Kingella kingae</name>
    <dbReference type="NCBI Taxonomy" id="504"/>
    <lineage>
        <taxon>Bacteria</taxon>
        <taxon>Pseudomonadati</taxon>
        <taxon>Pseudomonadota</taxon>
        <taxon>Betaproteobacteria</taxon>
        <taxon>Neisseriales</taxon>
        <taxon>Neisseriaceae</taxon>
        <taxon>Kingella</taxon>
    </lineage>
</organism>
<dbReference type="AlphaFoldDB" id="A0AAX2J3Q6"/>